<gene>
    <name evidence="8" type="ORF">SteCoe_1014</name>
</gene>
<keyword evidence="3 6" id="KW-0812">Transmembrane</keyword>
<comment type="caution">
    <text evidence="8">The sequence shown here is derived from an EMBL/GenBank/DDBJ whole genome shotgun (WGS) entry which is preliminary data.</text>
</comment>
<dbReference type="PROSITE" id="PS50202">
    <property type="entry name" value="MSP"/>
    <property type="match status" value="1"/>
</dbReference>
<dbReference type="GO" id="GO:0005789">
    <property type="term" value="C:endoplasmic reticulum membrane"/>
    <property type="evidence" value="ECO:0007669"/>
    <property type="project" value="InterPro"/>
</dbReference>
<evidence type="ECO:0000256" key="1">
    <source>
        <dbReference type="ARBA" id="ARBA00004211"/>
    </source>
</evidence>
<reference evidence="8 9" key="1">
    <citation type="submission" date="2016-11" db="EMBL/GenBank/DDBJ databases">
        <title>The macronuclear genome of Stentor coeruleus: a giant cell with tiny introns.</title>
        <authorList>
            <person name="Slabodnick M."/>
            <person name="Ruby J.G."/>
            <person name="Reiff S.B."/>
            <person name="Swart E.C."/>
            <person name="Gosai S."/>
            <person name="Prabakaran S."/>
            <person name="Witkowska E."/>
            <person name="Larue G.E."/>
            <person name="Fisher S."/>
            <person name="Freeman R.M."/>
            <person name="Gunawardena J."/>
            <person name="Chu W."/>
            <person name="Stover N.A."/>
            <person name="Gregory B.D."/>
            <person name="Nowacki M."/>
            <person name="Derisi J."/>
            <person name="Roy S.W."/>
            <person name="Marshall W.F."/>
            <person name="Sood P."/>
        </authorList>
    </citation>
    <scope>NUCLEOTIDE SEQUENCE [LARGE SCALE GENOMIC DNA]</scope>
    <source>
        <strain evidence="8">WM001</strain>
    </source>
</reference>
<comment type="similarity">
    <text evidence="2">Belongs to the VAMP-associated protein (VAP) (TC 9.B.17) family.</text>
</comment>
<dbReference type="GO" id="GO:0005886">
    <property type="term" value="C:plasma membrane"/>
    <property type="evidence" value="ECO:0007669"/>
    <property type="project" value="TreeGrafter"/>
</dbReference>
<dbReference type="Gene3D" id="2.60.40.10">
    <property type="entry name" value="Immunoglobulins"/>
    <property type="match status" value="1"/>
</dbReference>
<dbReference type="EMBL" id="MPUH01000010">
    <property type="protein sequence ID" value="OMJ95591.1"/>
    <property type="molecule type" value="Genomic_DNA"/>
</dbReference>
<evidence type="ECO:0000256" key="2">
    <source>
        <dbReference type="ARBA" id="ARBA00008932"/>
    </source>
</evidence>
<organism evidence="8 9">
    <name type="scientific">Stentor coeruleus</name>
    <dbReference type="NCBI Taxonomy" id="5963"/>
    <lineage>
        <taxon>Eukaryota</taxon>
        <taxon>Sar</taxon>
        <taxon>Alveolata</taxon>
        <taxon>Ciliophora</taxon>
        <taxon>Postciliodesmatophora</taxon>
        <taxon>Heterotrichea</taxon>
        <taxon>Heterotrichida</taxon>
        <taxon>Stentoridae</taxon>
        <taxon>Stentor</taxon>
    </lineage>
</organism>
<dbReference type="GO" id="GO:0090158">
    <property type="term" value="P:endoplasmic reticulum membrane organization"/>
    <property type="evidence" value="ECO:0007669"/>
    <property type="project" value="TreeGrafter"/>
</dbReference>
<keyword evidence="5 6" id="KW-0472">Membrane</keyword>
<dbReference type="Pfam" id="PF00635">
    <property type="entry name" value="Motile_Sperm"/>
    <property type="match status" value="1"/>
</dbReference>
<dbReference type="InterPro" id="IPR013783">
    <property type="entry name" value="Ig-like_fold"/>
</dbReference>
<evidence type="ECO:0000259" key="7">
    <source>
        <dbReference type="PROSITE" id="PS50202"/>
    </source>
</evidence>
<dbReference type="PANTHER" id="PTHR10809">
    <property type="entry name" value="VESICLE-ASSOCIATED MEMBRANE PROTEIN-ASSOCIATED PROTEIN"/>
    <property type="match status" value="1"/>
</dbReference>
<evidence type="ECO:0000256" key="5">
    <source>
        <dbReference type="ARBA" id="ARBA00023136"/>
    </source>
</evidence>
<comment type="subcellular location">
    <subcellularLocation>
        <location evidence="1">Membrane</location>
        <topology evidence="1">Single-pass type IV membrane protein</topology>
    </subcellularLocation>
</comment>
<dbReference type="OrthoDB" id="264603at2759"/>
<feature type="transmembrane region" description="Helical" evidence="6">
    <location>
        <begin position="185"/>
        <end position="202"/>
    </location>
</feature>
<dbReference type="GO" id="GO:0061817">
    <property type="term" value="P:endoplasmic reticulum-plasma membrane tethering"/>
    <property type="evidence" value="ECO:0007669"/>
    <property type="project" value="TreeGrafter"/>
</dbReference>
<name>A0A1R2D2Z1_9CILI</name>
<dbReference type="Proteomes" id="UP000187209">
    <property type="component" value="Unassembled WGS sequence"/>
</dbReference>
<evidence type="ECO:0000256" key="3">
    <source>
        <dbReference type="ARBA" id="ARBA00022692"/>
    </source>
</evidence>
<feature type="domain" description="MSP" evidence="7">
    <location>
        <begin position="6"/>
        <end position="126"/>
    </location>
</feature>
<dbReference type="PANTHER" id="PTHR10809:SF6">
    <property type="entry name" value="AT11025P-RELATED"/>
    <property type="match status" value="1"/>
</dbReference>
<dbReference type="InterPro" id="IPR000535">
    <property type="entry name" value="MSP_dom"/>
</dbReference>
<keyword evidence="9" id="KW-1185">Reference proteome</keyword>
<evidence type="ECO:0000256" key="4">
    <source>
        <dbReference type="ARBA" id="ARBA00022989"/>
    </source>
</evidence>
<sequence length="203" mass="23074">MDKEYALLMEPNSVIAFKFVPKASITSSIHLKNNSPSNIAFKIRVTAPNSYYVRPNQGVLLPNEEIKVNVILRPLDTFPTGCPDKFLVQHAVTDLPSNCKQNEITEFWEKNKDKIKSAKLAVFLMEDSSDIDPPASPPSVIHEKIEEKVIVKNSMQDNMERTSTIDFKLAREENIEKKRNSRLKIMMIALVFVVCVVVIMQII</sequence>
<dbReference type="AlphaFoldDB" id="A0A1R2D2Z1"/>
<proteinExistence type="inferred from homology"/>
<dbReference type="InterPro" id="IPR016763">
    <property type="entry name" value="VAP"/>
</dbReference>
<keyword evidence="4 6" id="KW-1133">Transmembrane helix</keyword>
<dbReference type="SUPFAM" id="SSF49354">
    <property type="entry name" value="PapD-like"/>
    <property type="match status" value="1"/>
</dbReference>
<evidence type="ECO:0000313" key="8">
    <source>
        <dbReference type="EMBL" id="OMJ95591.1"/>
    </source>
</evidence>
<accession>A0A1R2D2Z1</accession>
<dbReference type="InterPro" id="IPR008962">
    <property type="entry name" value="PapD-like_sf"/>
</dbReference>
<protein>
    <recommendedName>
        <fullName evidence="7">MSP domain-containing protein</fullName>
    </recommendedName>
</protein>
<evidence type="ECO:0000256" key="6">
    <source>
        <dbReference type="SAM" id="Phobius"/>
    </source>
</evidence>
<evidence type="ECO:0000313" key="9">
    <source>
        <dbReference type="Proteomes" id="UP000187209"/>
    </source>
</evidence>